<keyword evidence="2 4" id="KW-0808">Transferase</keyword>
<dbReference type="EMBL" id="CP116942">
    <property type="protein sequence ID" value="WCO66093.1"/>
    <property type="molecule type" value="Genomic_DNA"/>
</dbReference>
<evidence type="ECO:0000256" key="1">
    <source>
        <dbReference type="ARBA" id="ARBA00022603"/>
    </source>
</evidence>
<dbReference type="AlphaFoldDB" id="A0AAE9Y7Y0"/>
<keyword evidence="1 4" id="KW-0489">Methyltransferase</keyword>
<dbReference type="RefSeq" id="WP_272735618.1">
    <property type="nucleotide sequence ID" value="NZ_CP116942.1"/>
</dbReference>
<dbReference type="Proteomes" id="UP001216390">
    <property type="component" value="Chromosome"/>
</dbReference>
<dbReference type="GO" id="GO:0008171">
    <property type="term" value="F:O-methyltransferase activity"/>
    <property type="evidence" value="ECO:0007669"/>
    <property type="project" value="InterPro"/>
</dbReference>
<evidence type="ECO:0000256" key="3">
    <source>
        <dbReference type="ARBA" id="ARBA00022691"/>
    </source>
</evidence>
<dbReference type="InterPro" id="IPR002935">
    <property type="entry name" value="SAM_O-MeTrfase"/>
</dbReference>
<dbReference type="PROSITE" id="PS51682">
    <property type="entry name" value="SAM_OMT_I"/>
    <property type="match status" value="1"/>
</dbReference>
<evidence type="ECO:0000313" key="5">
    <source>
        <dbReference type="Proteomes" id="UP001216390"/>
    </source>
</evidence>
<dbReference type="PANTHER" id="PTHR10509:SF14">
    <property type="entry name" value="CAFFEOYL-COA O-METHYLTRANSFERASE 3-RELATED"/>
    <property type="match status" value="1"/>
</dbReference>
<dbReference type="InterPro" id="IPR029063">
    <property type="entry name" value="SAM-dependent_MTases_sf"/>
</dbReference>
<sequence length="272" mass="28382">MDGTVDGSALRPVTPIGLVASELAAALEELGPDADVPEAVLARLRRAHELAAGLEPYLGRATTPASGALRRLAERTVAEDWGVGPLEAEMLSGHVEGRFLALLVGVTGARRVLEVGLFTGYSALAMAEALPADGTLVACEVDDRAAAFARAALDEAPAGDRVTVVVGPAQATLDDLARAGDRFDLVFLDADKAGYAGYLDQLLDHDLLAPGGLVCADNTLLQGEPYAEGGPTSANGRAIAEFNRAVAEDPRLEQVVLPLRDGLTLIRRVDDR</sequence>
<organism evidence="4 5">
    <name type="scientific">Iamia majanohamensis</name>
    <dbReference type="NCBI Taxonomy" id="467976"/>
    <lineage>
        <taxon>Bacteria</taxon>
        <taxon>Bacillati</taxon>
        <taxon>Actinomycetota</taxon>
        <taxon>Acidimicrobiia</taxon>
        <taxon>Acidimicrobiales</taxon>
        <taxon>Iamiaceae</taxon>
        <taxon>Iamia</taxon>
    </lineage>
</organism>
<dbReference type="SUPFAM" id="SSF53335">
    <property type="entry name" value="S-adenosyl-L-methionine-dependent methyltransferases"/>
    <property type="match status" value="1"/>
</dbReference>
<reference evidence="4" key="1">
    <citation type="submission" date="2023-01" db="EMBL/GenBank/DDBJ databases">
        <title>The diversity of Class Acidimicrobiia in South China Sea sediment environments and the proposal of Iamia marina sp. nov., a novel species of the genus Iamia.</title>
        <authorList>
            <person name="He Y."/>
            <person name="Tian X."/>
        </authorList>
    </citation>
    <scope>NUCLEOTIDE SEQUENCE</scope>
    <source>
        <strain evidence="4">DSM 19957</strain>
    </source>
</reference>
<name>A0AAE9Y7Y0_9ACTN</name>
<dbReference type="KEGG" id="ima:PO878_16455"/>
<dbReference type="GO" id="GO:0032259">
    <property type="term" value="P:methylation"/>
    <property type="evidence" value="ECO:0007669"/>
    <property type="project" value="UniProtKB-KW"/>
</dbReference>
<dbReference type="GO" id="GO:0008757">
    <property type="term" value="F:S-adenosylmethionine-dependent methyltransferase activity"/>
    <property type="evidence" value="ECO:0007669"/>
    <property type="project" value="TreeGrafter"/>
</dbReference>
<proteinExistence type="predicted"/>
<dbReference type="InterPro" id="IPR050362">
    <property type="entry name" value="Cation-dep_OMT"/>
</dbReference>
<evidence type="ECO:0000313" key="4">
    <source>
        <dbReference type="EMBL" id="WCO66093.1"/>
    </source>
</evidence>
<evidence type="ECO:0000256" key="2">
    <source>
        <dbReference type="ARBA" id="ARBA00022679"/>
    </source>
</evidence>
<dbReference type="CDD" id="cd02440">
    <property type="entry name" value="AdoMet_MTases"/>
    <property type="match status" value="1"/>
</dbReference>
<dbReference type="EC" id="2.1.1.-" evidence="4"/>
<accession>A0AAE9Y7Y0</accession>
<dbReference type="Gene3D" id="3.40.50.150">
    <property type="entry name" value="Vaccinia Virus protein VP39"/>
    <property type="match status" value="1"/>
</dbReference>
<keyword evidence="5" id="KW-1185">Reference proteome</keyword>
<protein>
    <submittedName>
        <fullName evidence="4">Class I SAM-dependent methyltransferase</fullName>
        <ecNumber evidence="4">2.1.1.-</ecNumber>
    </submittedName>
</protein>
<gene>
    <name evidence="4" type="ORF">PO878_16455</name>
</gene>
<dbReference type="Pfam" id="PF01596">
    <property type="entry name" value="Methyltransf_3"/>
    <property type="match status" value="1"/>
</dbReference>
<dbReference type="PANTHER" id="PTHR10509">
    <property type="entry name" value="O-METHYLTRANSFERASE-RELATED"/>
    <property type="match status" value="1"/>
</dbReference>
<keyword evidence="3" id="KW-0949">S-adenosyl-L-methionine</keyword>